<reference evidence="4" key="1">
    <citation type="journal article" date="2015" name="Sci. Rep.">
        <title>Tissue- and time-dependent transcription in Ixodes ricinus salivary glands and midguts when blood feeding on the vertebrate host.</title>
        <authorList>
            <person name="Kotsyfakis M."/>
            <person name="Schwarz A."/>
            <person name="Erhart J."/>
            <person name="Ribeiro J.M."/>
        </authorList>
    </citation>
    <scope>NUCLEOTIDE SEQUENCE</scope>
    <source>
        <tissue evidence="4">Salivary gland and midgut</tissue>
    </source>
</reference>
<sequence length="111" mass="12534">WKPGRRRTSEPGMPPKFLAPMEDVEVIAGYPATLDCRAVGVPKPKITWYKQGQPVKYSPECSLYYDTEGNCSLTIHRTTPEDFGDFLCEAKNKYGVEVTEAELVQIDMKSM</sequence>
<dbReference type="InterPro" id="IPR036179">
    <property type="entry name" value="Ig-like_dom_sf"/>
</dbReference>
<name>V5HJI1_IXORI</name>
<dbReference type="SMART" id="SM00408">
    <property type="entry name" value="IGc2"/>
    <property type="match status" value="1"/>
</dbReference>
<protein>
    <submittedName>
        <fullName evidence="4">Putative myosin light chain kinase smooth muscle</fullName>
    </submittedName>
</protein>
<evidence type="ECO:0000259" key="3">
    <source>
        <dbReference type="PROSITE" id="PS50835"/>
    </source>
</evidence>
<evidence type="ECO:0000313" key="4">
    <source>
        <dbReference type="EMBL" id="JAB73653.1"/>
    </source>
</evidence>
<dbReference type="InterPro" id="IPR007110">
    <property type="entry name" value="Ig-like_dom"/>
</dbReference>
<keyword evidence="2" id="KW-0393">Immunoglobulin domain</keyword>
<feature type="non-terminal residue" evidence="4">
    <location>
        <position position="111"/>
    </location>
</feature>
<dbReference type="PROSITE" id="PS50835">
    <property type="entry name" value="IG_LIKE"/>
    <property type="match status" value="1"/>
</dbReference>
<feature type="non-terminal residue" evidence="4">
    <location>
        <position position="1"/>
    </location>
</feature>
<dbReference type="InterPro" id="IPR003598">
    <property type="entry name" value="Ig_sub2"/>
</dbReference>
<dbReference type="AlphaFoldDB" id="V5HJI1"/>
<evidence type="ECO:0000256" key="2">
    <source>
        <dbReference type="ARBA" id="ARBA00023319"/>
    </source>
</evidence>
<dbReference type="FunFam" id="2.60.40.10:FF:000080">
    <property type="entry name" value="Myosin light chain kinase, smooth muscle"/>
    <property type="match status" value="1"/>
</dbReference>
<dbReference type="SMART" id="SM00409">
    <property type="entry name" value="IG"/>
    <property type="match status" value="1"/>
</dbReference>
<dbReference type="GO" id="GO:0016301">
    <property type="term" value="F:kinase activity"/>
    <property type="evidence" value="ECO:0007669"/>
    <property type="project" value="UniProtKB-KW"/>
</dbReference>
<dbReference type="Pfam" id="PF07679">
    <property type="entry name" value="I-set"/>
    <property type="match status" value="1"/>
</dbReference>
<feature type="domain" description="Ig-like" evidence="3">
    <location>
        <begin position="15"/>
        <end position="104"/>
    </location>
</feature>
<dbReference type="InterPro" id="IPR013098">
    <property type="entry name" value="Ig_I-set"/>
</dbReference>
<dbReference type="EMBL" id="GANP01010815">
    <property type="protein sequence ID" value="JAB73653.1"/>
    <property type="molecule type" value="mRNA"/>
</dbReference>
<organism evidence="4">
    <name type="scientific">Ixodes ricinus</name>
    <name type="common">Common tick</name>
    <name type="synonym">Acarus ricinus</name>
    <dbReference type="NCBI Taxonomy" id="34613"/>
    <lineage>
        <taxon>Eukaryota</taxon>
        <taxon>Metazoa</taxon>
        <taxon>Ecdysozoa</taxon>
        <taxon>Arthropoda</taxon>
        <taxon>Chelicerata</taxon>
        <taxon>Arachnida</taxon>
        <taxon>Acari</taxon>
        <taxon>Parasitiformes</taxon>
        <taxon>Ixodida</taxon>
        <taxon>Ixodoidea</taxon>
        <taxon>Ixodidae</taxon>
        <taxon>Ixodinae</taxon>
        <taxon>Ixodes</taxon>
    </lineage>
</organism>
<evidence type="ECO:0000256" key="1">
    <source>
        <dbReference type="ARBA" id="ARBA00006692"/>
    </source>
</evidence>
<accession>V5HJI1</accession>
<keyword evidence="4" id="KW-0808">Transferase</keyword>
<dbReference type="PANTHER" id="PTHR47633">
    <property type="entry name" value="IMMUNOGLOBULIN"/>
    <property type="match status" value="1"/>
</dbReference>
<dbReference type="InterPro" id="IPR013783">
    <property type="entry name" value="Ig-like_fold"/>
</dbReference>
<dbReference type="InterPro" id="IPR003599">
    <property type="entry name" value="Ig_sub"/>
</dbReference>
<proteinExistence type="evidence at transcript level"/>
<comment type="similarity">
    <text evidence="1">Belongs to the protein kinase superfamily. CAMK Ser/Thr protein kinase family.</text>
</comment>
<dbReference type="Gene3D" id="2.60.40.10">
    <property type="entry name" value="Immunoglobulins"/>
    <property type="match status" value="1"/>
</dbReference>
<keyword evidence="4" id="KW-0418">Kinase</keyword>
<dbReference type="SUPFAM" id="SSF48726">
    <property type="entry name" value="Immunoglobulin"/>
    <property type="match status" value="1"/>
</dbReference>